<comment type="caution">
    <text evidence="2">The sequence shown here is derived from an EMBL/GenBank/DDBJ whole genome shotgun (WGS) entry which is preliminary data.</text>
</comment>
<dbReference type="InterPro" id="IPR014054">
    <property type="entry name" value="Phage_regulatory_Rha"/>
</dbReference>
<name>A0A1S2NE42_9BURK</name>
<sequence>MGSMLTLQTTGGADVTMSSREIADLVEKRHDNVLRTIESLLARGTIALPQLEEVPNDGPGPKMIRQYRVGKRDSYVIVAQLSPEFTARLVDRWQELESAAPAPAVPQSFAAALRLAAEQQDVIEAQAAQLAAAAPAVEFVERYADSTGTKGFREVAKLLGANESAFREFLLDQKIMYRLGGALTPHAQHMDAGRFCVKAGTAQNNHAFNAARFTPKGVTWIAGEWAKHQVALRQRHGEAAHA</sequence>
<dbReference type="GO" id="GO:0003677">
    <property type="term" value="F:DNA binding"/>
    <property type="evidence" value="ECO:0007669"/>
    <property type="project" value="InterPro"/>
</dbReference>
<dbReference type="Proteomes" id="UP000180246">
    <property type="component" value="Unassembled WGS sequence"/>
</dbReference>
<evidence type="ECO:0000313" key="2">
    <source>
        <dbReference type="EMBL" id="OIJ43371.1"/>
    </source>
</evidence>
<dbReference type="Pfam" id="PF03374">
    <property type="entry name" value="ANT"/>
    <property type="match status" value="1"/>
</dbReference>
<protein>
    <submittedName>
        <fullName evidence="2">Phage antirepressor KilAC domain protein</fullName>
    </submittedName>
</protein>
<feature type="domain" description="Antirepressor protein C-terminal" evidence="1">
    <location>
        <begin position="128"/>
        <end position="227"/>
    </location>
</feature>
<gene>
    <name evidence="2" type="ORF">LO55_5043</name>
</gene>
<dbReference type="EMBL" id="JRYB01000001">
    <property type="protein sequence ID" value="OIJ43371.1"/>
    <property type="molecule type" value="Genomic_DNA"/>
</dbReference>
<accession>A0A1S2NE42</accession>
<dbReference type="InterPro" id="IPR005039">
    <property type="entry name" value="Ant_C"/>
</dbReference>
<reference evidence="2 3" key="1">
    <citation type="submission" date="2014-10" db="EMBL/GenBank/DDBJ databases">
        <authorList>
            <person name="Seo M.-J."/>
            <person name="Seok Y.J."/>
            <person name="Cha I.-T."/>
        </authorList>
    </citation>
    <scope>NUCLEOTIDE SEQUENCE [LARGE SCALE GENOMIC DNA]</scope>
    <source>
        <strain evidence="2 3">NEU</strain>
    </source>
</reference>
<evidence type="ECO:0000259" key="1">
    <source>
        <dbReference type="Pfam" id="PF03374"/>
    </source>
</evidence>
<proteinExistence type="predicted"/>
<evidence type="ECO:0000313" key="3">
    <source>
        <dbReference type="Proteomes" id="UP000180246"/>
    </source>
</evidence>
<organism evidence="2 3">
    <name type="scientific">Massilia timonae</name>
    <dbReference type="NCBI Taxonomy" id="47229"/>
    <lineage>
        <taxon>Bacteria</taxon>
        <taxon>Pseudomonadati</taxon>
        <taxon>Pseudomonadota</taxon>
        <taxon>Betaproteobacteria</taxon>
        <taxon>Burkholderiales</taxon>
        <taxon>Oxalobacteraceae</taxon>
        <taxon>Telluria group</taxon>
        <taxon>Massilia</taxon>
    </lineage>
</organism>
<dbReference type="AlphaFoldDB" id="A0A1S2NE42"/>
<dbReference type="Pfam" id="PF09669">
    <property type="entry name" value="Phage_pRha"/>
    <property type="match status" value="1"/>
</dbReference>